<dbReference type="EMBL" id="RQVS01000002">
    <property type="protein sequence ID" value="RRJ88317.1"/>
    <property type="molecule type" value="Genomic_DNA"/>
</dbReference>
<dbReference type="Pfam" id="PF13305">
    <property type="entry name" value="TetR_C_33"/>
    <property type="match status" value="1"/>
</dbReference>
<reference evidence="6 7" key="1">
    <citation type="submission" date="2018-11" db="EMBL/GenBank/DDBJ databases">
        <title>YIM 102482-1 draft genome.</title>
        <authorList>
            <person name="Li G."/>
            <person name="Jiang Y."/>
        </authorList>
    </citation>
    <scope>NUCLEOTIDE SEQUENCE [LARGE SCALE GENOMIC DNA]</scope>
    <source>
        <strain evidence="6 7">YIM 102482-1</strain>
    </source>
</reference>
<evidence type="ECO:0000256" key="1">
    <source>
        <dbReference type="ARBA" id="ARBA00023015"/>
    </source>
</evidence>
<dbReference type="Pfam" id="PF00440">
    <property type="entry name" value="TetR_N"/>
    <property type="match status" value="1"/>
</dbReference>
<evidence type="ECO:0000259" key="5">
    <source>
        <dbReference type="PROSITE" id="PS50977"/>
    </source>
</evidence>
<dbReference type="InterPro" id="IPR025996">
    <property type="entry name" value="MT1864/Rv1816-like_C"/>
</dbReference>
<dbReference type="SUPFAM" id="SSF48498">
    <property type="entry name" value="Tetracyclin repressor-like, C-terminal domain"/>
    <property type="match status" value="1"/>
</dbReference>
<proteinExistence type="predicted"/>
<organism evidence="6 7">
    <name type="scientific">Gulosibacter macacae</name>
    <dbReference type="NCBI Taxonomy" id="2488791"/>
    <lineage>
        <taxon>Bacteria</taxon>
        <taxon>Bacillati</taxon>
        <taxon>Actinomycetota</taxon>
        <taxon>Actinomycetes</taxon>
        <taxon>Micrococcales</taxon>
        <taxon>Microbacteriaceae</taxon>
        <taxon>Gulosibacter</taxon>
    </lineage>
</organism>
<evidence type="ECO:0000256" key="4">
    <source>
        <dbReference type="PROSITE-ProRule" id="PRU00335"/>
    </source>
</evidence>
<dbReference type="PANTHER" id="PTHR30055:SF226">
    <property type="entry name" value="HTH-TYPE TRANSCRIPTIONAL REGULATOR PKSA"/>
    <property type="match status" value="1"/>
</dbReference>
<keyword evidence="7" id="KW-1185">Reference proteome</keyword>
<keyword evidence="2 4" id="KW-0238">DNA-binding</keyword>
<dbReference type="OrthoDB" id="3210322at2"/>
<comment type="caution">
    <text evidence="6">The sequence shown here is derived from an EMBL/GenBank/DDBJ whole genome shotgun (WGS) entry which is preliminary data.</text>
</comment>
<dbReference type="GO" id="GO:0003700">
    <property type="term" value="F:DNA-binding transcription factor activity"/>
    <property type="evidence" value="ECO:0007669"/>
    <property type="project" value="TreeGrafter"/>
</dbReference>
<keyword evidence="1" id="KW-0805">Transcription regulation</keyword>
<dbReference type="PANTHER" id="PTHR30055">
    <property type="entry name" value="HTH-TYPE TRANSCRIPTIONAL REGULATOR RUTR"/>
    <property type="match status" value="1"/>
</dbReference>
<dbReference type="SUPFAM" id="SSF46689">
    <property type="entry name" value="Homeodomain-like"/>
    <property type="match status" value="1"/>
</dbReference>
<gene>
    <name evidence="6" type="ORF">EG850_02420</name>
</gene>
<name>A0A3P3W1D7_9MICO</name>
<dbReference type="InterPro" id="IPR036271">
    <property type="entry name" value="Tet_transcr_reg_TetR-rel_C_sf"/>
</dbReference>
<evidence type="ECO:0000256" key="2">
    <source>
        <dbReference type="ARBA" id="ARBA00023125"/>
    </source>
</evidence>
<dbReference type="Proteomes" id="UP000274391">
    <property type="component" value="Unassembled WGS sequence"/>
</dbReference>
<protein>
    <submittedName>
        <fullName evidence="6">TetR/AcrR family transcriptional regulator</fullName>
    </submittedName>
</protein>
<evidence type="ECO:0000313" key="6">
    <source>
        <dbReference type="EMBL" id="RRJ88317.1"/>
    </source>
</evidence>
<dbReference type="InterPro" id="IPR050109">
    <property type="entry name" value="HTH-type_TetR-like_transc_reg"/>
</dbReference>
<dbReference type="Gene3D" id="1.10.357.10">
    <property type="entry name" value="Tetracycline Repressor, domain 2"/>
    <property type="match status" value="1"/>
</dbReference>
<dbReference type="AlphaFoldDB" id="A0A3P3W1D7"/>
<keyword evidence="3" id="KW-0804">Transcription</keyword>
<dbReference type="GO" id="GO:0000976">
    <property type="term" value="F:transcription cis-regulatory region binding"/>
    <property type="evidence" value="ECO:0007669"/>
    <property type="project" value="TreeGrafter"/>
</dbReference>
<feature type="domain" description="HTH tetR-type" evidence="5">
    <location>
        <begin position="12"/>
        <end position="72"/>
    </location>
</feature>
<feature type="DNA-binding region" description="H-T-H motif" evidence="4">
    <location>
        <begin position="35"/>
        <end position="54"/>
    </location>
</feature>
<dbReference type="InterPro" id="IPR001647">
    <property type="entry name" value="HTH_TetR"/>
</dbReference>
<dbReference type="PROSITE" id="PS50977">
    <property type="entry name" value="HTH_TETR_2"/>
    <property type="match status" value="1"/>
</dbReference>
<accession>A0A3P3W1D7</accession>
<evidence type="ECO:0000256" key="3">
    <source>
        <dbReference type="ARBA" id="ARBA00023163"/>
    </source>
</evidence>
<sequence>MRGVRMSNESHATMRERILVAARLELACVGPVMLSMRAIAREVGVTVGALYRYFADRDAVLTELIVEAYESIGAAARQGVEQGGTPGEQWMRGWSEVRAWALAHPQEFALVYGTPVIGYAAPERTIAAANQLFIALLSIFARADAAPAAEHPAPSLTAGLATDIAQARAWASAVIGDALDARFSDARILGFLRAWTELIGAIGFEMHGHYVGSLDHGDEFFAHIVAAHAKALDLDN</sequence>
<dbReference type="InterPro" id="IPR009057">
    <property type="entry name" value="Homeodomain-like_sf"/>
</dbReference>
<evidence type="ECO:0000313" key="7">
    <source>
        <dbReference type="Proteomes" id="UP000274391"/>
    </source>
</evidence>